<evidence type="ECO:0000313" key="3">
    <source>
        <dbReference type="Proteomes" id="UP000069902"/>
    </source>
</evidence>
<dbReference type="KEGG" id="pnl:PNK_0625"/>
<dbReference type="Gene3D" id="1.20.1280.50">
    <property type="match status" value="1"/>
</dbReference>
<sequence>MLKNLFSCFSCTSAHDHQLPPITPVNPSSKSQVIVLAKDKTISNLQILPNELLLRIFEFLATPKEFATVSVTCKDWYQILEKSSKDSSLESAVCFYLYQTLPKNILLPDVSKITRNTWHANQNQLERKEHLAFYYKISILKDVETSLKSFSVQKKSLRGEQDFPLSGNEVCIFKDKISKLSIEKVRSATYPDTEERTIGLELASDASKPEHLSFFERAAIQSVLTTLNKAMQTKIQEENQKAQLKTTKK</sequence>
<accession>A0A0U5CNM1</accession>
<dbReference type="Pfam" id="PF12937">
    <property type="entry name" value="F-box-like"/>
    <property type="match status" value="1"/>
</dbReference>
<dbReference type="SUPFAM" id="SSF81383">
    <property type="entry name" value="F-box domain"/>
    <property type="match status" value="1"/>
</dbReference>
<dbReference type="PATRIC" id="fig|389348.3.peg.687"/>
<dbReference type="STRING" id="389348.PNK_0625"/>
<evidence type="ECO:0000259" key="1">
    <source>
        <dbReference type="PROSITE" id="PS50181"/>
    </source>
</evidence>
<name>A0A0U5CNM1_9BACT</name>
<organism evidence="2 3">
    <name type="scientific">Candidatus Protochlamydia naegleriophila</name>
    <dbReference type="NCBI Taxonomy" id="389348"/>
    <lineage>
        <taxon>Bacteria</taxon>
        <taxon>Pseudomonadati</taxon>
        <taxon>Chlamydiota</taxon>
        <taxon>Chlamydiia</taxon>
        <taxon>Parachlamydiales</taxon>
        <taxon>Parachlamydiaceae</taxon>
        <taxon>Candidatus Protochlamydia</taxon>
    </lineage>
</organism>
<dbReference type="Proteomes" id="UP000069902">
    <property type="component" value="Chromosome cPNK"/>
</dbReference>
<dbReference type="RefSeq" id="WP_059060235.1">
    <property type="nucleotide sequence ID" value="NZ_LN879502.1"/>
</dbReference>
<reference evidence="3" key="1">
    <citation type="submission" date="2015-09" db="EMBL/GenBank/DDBJ databases">
        <authorList>
            <person name="Bertelli C."/>
        </authorList>
    </citation>
    <scope>NUCLEOTIDE SEQUENCE [LARGE SCALE GENOMIC DNA]</scope>
    <source>
        <strain evidence="3">KNic</strain>
    </source>
</reference>
<dbReference type="CDD" id="cd09917">
    <property type="entry name" value="F-box_SF"/>
    <property type="match status" value="1"/>
</dbReference>
<proteinExistence type="predicted"/>
<dbReference type="InterPro" id="IPR001810">
    <property type="entry name" value="F-box_dom"/>
</dbReference>
<keyword evidence="3" id="KW-1185">Reference proteome</keyword>
<protein>
    <recommendedName>
        <fullName evidence="1">F-box domain-containing protein</fullName>
    </recommendedName>
</protein>
<dbReference type="PROSITE" id="PS50181">
    <property type="entry name" value="FBOX"/>
    <property type="match status" value="1"/>
</dbReference>
<evidence type="ECO:0000313" key="2">
    <source>
        <dbReference type="EMBL" id="CUI16252.1"/>
    </source>
</evidence>
<dbReference type="EMBL" id="LN879502">
    <property type="protein sequence ID" value="CUI16252.1"/>
    <property type="molecule type" value="Genomic_DNA"/>
</dbReference>
<dbReference type="AlphaFoldDB" id="A0A0U5CNM1"/>
<gene>
    <name evidence="2" type="ORF">PNK_0625</name>
</gene>
<dbReference type="InterPro" id="IPR036047">
    <property type="entry name" value="F-box-like_dom_sf"/>
</dbReference>
<dbReference type="InParanoid" id="A0A0U5CNM1"/>
<feature type="domain" description="F-box" evidence="1">
    <location>
        <begin position="42"/>
        <end position="92"/>
    </location>
</feature>